<accession>A0A0F6RMY2</accession>
<proteinExistence type="predicted"/>
<dbReference type="RefSeq" id="WP_002734321.1">
    <property type="nucleotide sequence ID" value="NZ_CP011304.1"/>
</dbReference>
<name>A0A0F6RMY2_MICAE</name>
<sequence>MTTYYEILSQIENLPLTDKLRLLEDLKTIIKPTVAPKDDDEIIPAEELAESQAAWQDYLSGRDTGITSTELKYKLFGDKLG</sequence>
<reference evidence="1 2" key="1">
    <citation type="journal article" date="2015" name="Genome Announc.">
        <title>Complete Genome Sequence of Microcystis aeruginosa NIES-2549, a Bloom-Forming Cyanobacterium from Lake Kasumigaura, Japan.</title>
        <authorList>
            <person name="Yamaguchi H."/>
            <person name="Suzuki S."/>
            <person name="Tanabe Y."/>
            <person name="Osana Y."/>
            <person name="Shimura Y."/>
            <person name="Ishida K."/>
            <person name="Kawachi M."/>
        </authorList>
    </citation>
    <scope>NUCLEOTIDE SEQUENCE [LARGE SCALE GENOMIC DNA]</scope>
    <source>
        <strain evidence="1 2">NIES-2549</strain>
    </source>
</reference>
<dbReference type="GeneID" id="66707173"/>
<dbReference type="Proteomes" id="UP000034103">
    <property type="component" value="Chromosome"/>
</dbReference>
<organism evidence="1 2">
    <name type="scientific">Microcystis aeruginosa NIES-2549</name>
    <dbReference type="NCBI Taxonomy" id="1641812"/>
    <lineage>
        <taxon>Bacteria</taxon>
        <taxon>Bacillati</taxon>
        <taxon>Cyanobacteriota</taxon>
        <taxon>Cyanophyceae</taxon>
        <taxon>Oscillatoriophycideae</taxon>
        <taxon>Chroococcales</taxon>
        <taxon>Microcystaceae</taxon>
        <taxon>Microcystis</taxon>
    </lineage>
</organism>
<dbReference type="AlphaFoldDB" id="A0A0F6RMY2"/>
<protein>
    <submittedName>
        <fullName evidence="1">Uncharacterized protein</fullName>
    </submittedName>
</protein>
<gene>
    <name evidence="1" type="ORF">MYAER_3325</name>
</gene>
<dbReference type="HOGENOM" id="CLU_2586345_0_0_3"/>
<dbReference type="EMBL" id="CP011304">
    <property type="protein sequence ID" value="AKE65663.1"/>
    <property type="molecule type" value="Genomic_DNA"/>
</dbReference>
<evidence type="ECO:0000313" key="2">
    <source>
        <dbReference type="Proteomes" id="UP000034103"/>
    </source>
</evidence>
<evidence type="ECO:0000313" key="1">
    <source>
        <dbReference type="EMBL" id="AKE65663.1"/>
    </source>
</evidence>
<dbReference type="PATRIC" id="fig|1641812.3.peg.3431"/>